<dbReference type="Proteomes" id="UP000545507">
    <property type="component" value="Unassembled WGS sequence"/>
</dbReference>
<dbReference type="Pfam" id="PF26514">
    <property type="entry name" value="DUF8173"/>
    <property type="match status" value="1"/>
</dbReference>
<keyword evidence="1" id="KW-0472">Membrane</keyword>
<comment type="caution">
    <text evidence="4">The sequence shown here is derived from an EMBL/GenBank/DDBJ whole genome shotgun (WGS) entry which is preliminary data.</text>
</comment>
<accession>A0A7Y8KXU9</accession>
<feature type="transmembrane region" description="Helical" evidence="1">
    <location>
        <begin position="276"/>
        <end position="298"/>
    </location>
</feature>
<evidence type="ECO:0000256" key="1">
    <source>
        <dbReference type="SAM" id="Phobius"/>
    </source>
</evidence>
<dbReference type="AlphaFoldDB" id="A0A7Y8KXU9"/>
<gene>
    <name evidence="4" type="ORF">F3K02_17530</name>
</gene>
<protein>
    <submittedName>
        <fullName evidence="4">Polymer-forming cytoskeletal protein</fullName>
    </submittedName>
</protein>
<feature type="transmembrane region" description="Helical" evidence="1">
    <location>
        <begin position="205"/>
        <end position="229"/>
    </location>
</feature>
<reference evidence="4 5" key="1">
    <citation type="submission" date="2019-09" db="EMBL/GenBank/DDBJ databases">
        <title>Hydrogenophaga aromatica sp. nov., isolated from a para-xylene-degrading enrichment culture.</title>
        <authorList>
            <person name="Tancsics A."/>
            <person name="Banerjee S."/>
        </authorList>
    </citation>
    <scope>NUCLEOTIDE SEQUENCE [LARGE SCALE GENOMIC DNA]</scope>
    <source>
        <strain evidence="4 5">D2P1</strain>
    </source>
</reference>
<sequence length="368" mass="38085">MKVAPLVCLAMLMSGAFAQPIVVERNEQVFGSSVRTATTVNGDFSALGGRVVLDRAVADDALLLGGAVDVLAPVGEDLRAVGGDVSVESSVGGDVLAAAGTLRLTNAAQVGGRADLAGGDVLIGGRVVGSLNVRARRLVLNGPVGGDVQASVEELELGSKARVGGGLSYTASTFTQDPAAVVTGPLQRIERQNMHEDRRPALSGWWLLMPLSMGLLGVFALAGVMLFVFSRFAVQAAQHIETGPWRTLGLGAVLLLALPVLSLLLFFTLLGIPLGLLIMAMYPPLLLLGWLIGVLYAARWLSTHASPANATGLVVPYGWMAVVGVVLLVVSAVPLVGPMLVTATMAAGLGACVLEWRRRLVSRSEGAA</sequence>
<dbReference type="RefSeq" id="WP_177136944.1">
    <property type="nucleotide sequence ID" value="NZ_VYGV01000016.1"/>
</dbReference>
<evidence type="ECO:0000256" key="2">
    <source>
        <dbReference type="SAM" id="SignalP"/>
    </source>
</evidence>
<keyword evidence="1" id="KW-1133">Transmembrane helix</keyword>
<dbReference type="EMBL" id="VYGV01000016">
    <property type="protein sequence ID" value="NWF47040.1"/>
    <property type="molecule type" value="Genomic_DNA"/>
</dbReference>
<dbReference type="InterPro" id="IPR058486">
    <property type="entry name" value="DUF8173"/>
</dbReference>
<evidence type="ECO:0000259" key="3">
    <source>
        <dbReference type="Pfam" id="PF26514"/>
    </source>
</evidence>
<feature type="domain" description="DUF8173" evidence="3">
    <location>
        <begin position="212"/>
        <end position="354"/>
    </location>
</feature>
<keyword evidence="1" id="KW-0812">Transmembrane</keyword>
<organism evidence="4 5">
    <name type="scientific">Hydrogenophaga aromaticivorans</name>
    <dbReference type="NCBI Taxonomy" id="2610898"/>
    <lineage>
        <taxon>Bacteria</taxon>
        <taxon>Pseudomonadati</taxon>
        <taxon>Pseudomonadota</taxon>
        <taxon>Betaproteobacteria</taxon>
        <taxon>Burkholderiales</taxon>
        <taxon>Comamonadaceae</taxon>
        <taxon>Hydrogenophaga</taxon>
    </lineage>
</organism>
<keyword evidence="2" id="KW-0732">Signal</keyword>
<feature type="transmembrane region" description="Helical" evidence="1">
    <location>
        <begin position="335"/>
        <end position="354"/>
    </location>
</feature>
<feature type="signal peptide" evidence="2">
    <location>
        <begin position="1"/>
        <end position="18"/>
    </location>
</feature>
<proteinExistence type="predicted"/>
<evidence type="ECO:0000313" key="4">
    <source>
        <dbReference type="EMBL" id="NWF47040.1"/>
    </source>
</evidence>
<evidence type="ECO:0000313" key="5">
    <source>
        <dbReference type="Proteomes" id="UP000545507"/>
    </source>
</evidence>
<feature type="chain" id="PRO_5030699912" evidence="2">
    <location>
        <begin position="19"/>
        <end position="368"/>
    </location>
</feature>
<feature type="transmembrane region" description="Helical" evidence="1">
    <location>
        <begin position="250"/>
        <end position="270"/>
    </location>
</feature>
<name>A0A7Y8KXU9_9BURK</name>
<keyword evidence="5" id="KW-1185">Reference proteome</keyword>
<feature type="transmembrane region" description="Helical" evidence="1">
    <location>
        <begin position="310"/>
        <end position="329"/>
    </location>
</feature>